<reference evidence="2" key="1">
    <citation type="journal article" date="2024" name="Proc. Natl. Acad. Sci. U.S.A.">
        <title>Extraordinary preservation of gene collinearity over three hundred million years revealed in homosporous lycophytes.</title>
        <authorList>
            <person name="Li C."/>
            <person name="Wickell D."/>
            <person name="Kuo L.Y."/>
            <person name="Chen X."/>
            <person name="Nie B."/>
            <person name="Liao X."/>
            <person name="Peng D."/>
            <person name="Ji J."/>
            <person name="Jenkins J."/>
            <person name="Williams M."/>
            <person name="Shu S."/>
            <person name="Plott C."/>
            <person name="Barry K."/>
            <person name="Rajasekar S."/>
            <person name="Grimwood J."/>
            <person name="Han X."/>
            <person name="Sun S."/>
            <person name="Hou Z."/>
            <person name="He W."/>
            <person name="Dai G."/>
            <person name="Sun C."/>
            <person name="Schmutz J."/>
            <person name="Leebens-Mack J.H."/>
            <person name="Li F.W."/>
            <person name="Wang L."/>
        </authorList>
    </citation>
    <scope>NUCLEOTIDE SEQUENCE [LARGE SCALE GENOMIC DNA]</scope>
    <source>
        <strain evidence="2">cv. PW_Plant_1</strain>
    </source>
</reference>
<evidence type="ECO:0000313" key="2">
    <source>
        <dbReference type="Proteomes" id="UP001162992"/>
    </source>
</evidence>
<comment type="caution">
    <text evidence="1">The sequence shown here is derived from an EMBL/GenBank/DDBJ whole genome shotgun (WGS) entry which is preliminary data.</text>
</comment>
<sequence length="306" mass="34868">MNKTKKRVGVETHNKRVIPQGQPSVTTPLEKIVLRALTKVTPLVQPRNIIDYKSANKSIWEKMIGKLPPRIFLEKKIANSWLSPRATRTKAKIHHPGKGVCLSSSVGRVGLPKISNDLNIEVTLWQLLRLPLPMRKKVKQRIGSSVLQKLNQPGNYKSVPPNGELNYYDIQHEADKDLSPTNLKVIPQDRQDETNDKRPPTHSESTLIPRETRAGVLKITQSELRIDPPREEWMEESDWQVSLGKSTKSEEAILAIFREFQSRKSEVKGANISKKGLCHQLIRFSGFTKAISNLRFSQTKIYFQVM</sequence>
<proteinExistence type="predicted"/>
<keyword evidence="2" id="KW-1185">Reference proteome</keyword>
<dbReference type="Proteomes" id="UP001162992">
    <property type="component" value="Chromosome 10"/>
</dbReference>
<accession>A0ACC2CH58</accession>
<name>A0ACC2CH58_DIPCM</name>
<dbReference type="EMBL" id="CM055101">
    <property type="protein sequence ID" value="KAJ7541362.1"/>
    <property type="molecule type" value="Genomic_DNA"/>
</dbReference>
<evidence type="ECO:0000313" key="1">
    <source>
        <dbReference type="EMBL" id="KAJ7541362.1"/>
    </source>
</evidence>
<organism evidence="1 2">
    <name type="scientific">Diphasiastrum complanatum</name>
    <name type="common">Issler's clubmoss</name>
    <name type="synonym">Lycopodium complanatum</name>
    <dbReference type="NCBI Taxonomy" id="34168"/>
    <lineage>
        <taxon>Eukaryota</taxon>
        <taxon>Viridiplantae</taxon>
        <taxon>Streptophyta</taxon>
        <taxon>Embryophyta</taxon>
        <taxon>Tracheophyta</taxon>
        <taxon>Lycopodiopsida</taxon>
        <taxon>Lycopodiales</taxon>
        <taxon>Lycopodiaceae</taxon>
        <taxon>Lycopodioideae</taxon>
        <taxon>Diphasiastrum</taxon>
    </lineage>
</organism>
<gene>
    <name evidence="1" type="ORF">O6H91_10G056300</name>
</gene>
<protein>
    <submittedName>
        <fullName evidence="1">Uncharacterized protein</fullName>
    </submittedName>
</protein>